<evidence type="ECO:0000256" key="8">
    <source>
        <dbReference type="ARBA" id="ARBA00025084"/>
    </source>
</evidence>
<dbReference type="PROSITE" id="PS00464">
    <property type="entry name" value="RIBOSOMAL_L22"/>
    <property type="match status" value="1"/>
</dbReference>
<dbReference type="PANTHER" id="PTHR13501:SF8">
    <property type="entry name" value="LARGE RIBOSOMAL SUBUNIT PROTEIN UL22M"/>
    <property type="match status" value="1"/>
</dbReference>
<evidence type="ECO:0000313" key="16">
    <source>
        <dbReference type="Proteomes" id="UP001501414"/>
    </source>
</evidence>
<keyword evidence="16" id="KW-1185">Reference proteome</keyword>
<comment type="function">
    <text evidence="1 10">The globular domain of the protein is located near the polypeptide exit tunnel on the outside of the subunit, while an extended beta-hairpin is found that lines the wall of the exit tunnel in the center of the 70S ribosome.</text>
</comment>
<comment type="function">
    <text evidence="10 13">This protein binds specifically to 23S rRNA; its binding is stimulated by other ribosomal proteins, e.g., L4, L17, and L20. It is important during the early stages of 50S assembly. It makes multiple contacts with different domains of the 23S rRNA in the assembled 50S subunit and ribosome.</text>
</comment>
<evidence type="ECO:0000256" key="5">
    <source>
        <dbReference type="ARBA" id="ARBA00022884"/>
    </source>
</evidence>
<dbReference type="InterPro" id="IPR001063">
    <property type="entry name" value="Ribosomal_uL22"/>
</dbReference>
<dbReference type="InterPro" id="IPR036394">
    <property type="entry name" value="Ribosomal_uL22_sf"/>
</dbReference>
<dbReference type="EMBL" id="BAAAJK010000053">
    <property type="protein sequence ID" value="GAA1401176.1"/>
    <property type="molecule type" value="Genomic_DNA"/>
</dbReference>
<dbReference type="GO" id="GO:0005840">
    <property type="term" value="C:ribosome"/>
    <property type="evidence" value="ECO:0007669"/>
    <property type="project" value="UniProtKB-KW"/>
</dbReference>
<evidence type="ECO:0000256" key="14">
    <source>
        <dbReference type="SAM" id="MobiDB-lite"/>
    </source>
</evidence>
<dbReference type="Proteomes" id="UP001501414">
    <property type="component" value="Unassembled WGS sequence"/>
</dbReference>
<evidence type="ECO:0000256" key="10">
    <source>
        <dbReference type="HAMAP-Rule" id="MF_01331"/>
    </source>
</evidence>
<comment type="caution">
    <text evidence="15">The sequence shown here is derived from an EMBL/GenBank/DDBJ whole genome shotgun (WGS) entry which is preliminary data.</text>
</comment>
<evidence type="ECO:0000256" key="7">
    <source>
        <dbReference type="ARBA" id="ARBA00023274"/>
    </source>
</evidence>
<reference evidence="15 16" key="1">
    <citation type="journal article" date="2019" name="Int. J. Syst. Evol. Microbiol.">
        <title>The Global Catalogue of Microorganisms (GCM) 10K type strain sequencing project: providing services to taxonomists for standard genome sequencing and annotation.</title>
        <authorList>
            <consortium name="The Broad Institute Genomics Platform"/>
            <consortium name="The Broad Institute Genome Sequencing Center for Infectious Disease"/>
            <person name="Wu L."/>
            <person name="Ma J."/>
        </authorList>
    </citation>
    <scope>NUCLEOTIDE SEQUENCE [LARGE SCALE GENOMIC DNA]</scope>
    <source>
        <strain evidence="15 16">JCM 11896</strain>
    </source>
</reference>
<comment type="function">
    <text evidence="8">This protein binds specifically to 23S rRNA; its binding is stimulated by other ribosomal proteins, e.g. L4, L17, and L20. It is important during the early stages of 50S assembly. It makes multiple contacts with different domains of the 23S rRNA in the assembled 50S subunit and ribosome.</text>
</comment>
<keyword evidence="7 10" id="KW-0687">Ribonucleoprotein</keyword>
<evidence type="ECO:0000313" key="15">
    <source>
        <dbReference type="EMBL" id="GAA1401176.1"/>
    </source>
</evidence>
<evidence type="ECO:0000256" key="1">
    <source>
        <dbReference type="ARBA" id="ARBA00003478"/>
    </source>
</evidence>
<dbReference type="PANTHER" id="PTHR13501">
    <property type="entry name" value="CHLOROPLAST 50S RIBOSOMAL PROTEIN L22-RELATED"/>
    <property type="match status" value="1"/>
</dbReference>
<dbReference type="NCBIfam" id="TIGR01044">
    <property type="entry name" value="rplV_bact"/>
    <property type="match status" value="1"/>
</dbReference>
<dbReference type="SUPFAM" id="SSF54843">
    <property type="entry name" value="Ribosomal protein L22"/>
    <property type="match status" value="1"/>
</dbReference>
<accession>A0ABN1Y8Y1</accession>
<evidence type="ECO:0000256" key="6">
    <source>
        <dbReference type="ARBA" id="ARBA00022980"/>
    </source>
</evidence>
<keyword evidence="6 10" id="KW-0689">Ribosomal protein</keyword>
<evidence type="ECO:0000256" key="3">
    <source>
        <dbReference type="ARBA" id="ARBA00011838"/>
    </source>
</evidence>
<dbReference type="RefSeq" id="WP_344028849.1">
    <property type="nucleotide sequence ID" value="NZ_BAAAJK010000053.1"/>
</dbReference>
<evidence type="ECO:0000256" key="9">
    <source>
        <dbReference type="ARBA" id="ARBA00035207"/>
    </source>
</evidence>
<proteinExistence type="inferred from homology"/>
<keyword evidence="4 10" id="KW-0699">rRNA-binding</keyword>
<name>A0ABN1Y8Y1_9PSEU</name>
<evidence type="ECO:0000256" key="4">
    <source>
        <dbReference type="ARBA" id="ARBA00022730"/>
    </source>
</evidence>
<comment type="subunit">
    <text evidence="3 10 12">Part of the 50S ribosomal subunit.</text>
</comment>
<dbReference type="HAMAP" id="MF_01331_B">
    <property type="entry name" value="Ribosomal_uL22_B"/>
    <property type="match status" value="1"/>
</dbReference>
<dbReference type="Gene3D" id="3.90.470.10">
    <property type="entry name" value="Ribosomal protein L22/L17"/>
    <property type="match status" value="1"/>
</dbReference>
<organism evidence="15 16">
    <name type="scientific">Pseudonocardia kongjuensis</name>
    <dbReference type="NCBI Taxonomy" id="102227"/>
    <lineage>
        <taxon>Bacteria</taxon>
        <taxon>Bacillati</taxon>
        <taxon>Actinomycetota</taxon>
        <taxon>Actinomycetes</taxon>
        <taxon>Pseudonocardiales</taxon>
        <taxon>Pseudonocardiaceae</taxon>
        <taxon>Pseudonocardia</taxon>
    </lineage>
</organism>
<dbReference type="InterPro" id="IPR047867">
    <property type="entry name" value="Ribosomal_uL22_bac/org-type"/>
</dbReference>
<evidence type="ECO:0000256" key="2">
    <source>
        <dbReference type="ARBA" id="ARBA00009451"/>
    </source>
</evidence>
<comment type="similarity">
    <text evidence="2 10 11">Belongs to the universal ribosomal protein uL22 family.</text>
</comment>
<evidence type="ECO:0000256" key="11">
    <source>
        <dbReference type="RuleBase" id="RU004005"/>
    </source>
</evidence>
<gene>
    <name evidence="10 15" type="primary">rplV</name>
    <name evidence="15" type="ORF">GCM10009613_59100</name>
</gene>
<dbReference type="InterPro" id="IPR018260">
    <property type="entry name" value="Ribosomal_uL22_CS"/>
</dbReference>
<dbReference type="Pfam" id="PF00237">
    <property type="entry name" value="Ribosomal_L22"/>
    <property type="match status" value="1"/>
</dbReference>
<protein>
    <recommendedName>
        <fullName evidence="9 10">Large ribosomal subunit protein uL22</fullName>
    </recommendedName>
</protein>
<evidence type="ECO:0000256" key="12">
    <source>
        <dbReference type="RuleBase" id="RU004006"/>
    </source>
</evidence>
<dbReference type="CDD" id="cd00336">
    <property type="entry name" value="Ribosomal_L22"/>
    <property type="match status" value="1"/>
</dbReference>
<evidence type="ECO:0000256" key="13">
    <source>
        <dbReference type="RuleBase" id="RU004008"/>
    </source>
</evidence>
<feature type="region of interest" description="Disordered" evidence="14">
    <location>
        <begin position="126"/>
        <end position="145"/>
    </location>
</feature>
<dbReference type="InterPro" id="IPR005727">
    <property type="entry name" value="Ribosomal_uL22_bac/chlpt-type"/>
</dbReference>
<sequence>MADAVKTAADTTGAALEPTRARAVARFVRSSPMKTRRVVDLVRGLPVDEALAILRFSPQAAAEPVAKVVASAAANAQNNLDLNPDTLVVAVAMVDEGPTLKRIRPRAQGRAYRIRKRTSHITIEVESVPKRTQQAGRRGAKGRAR</sequence>
<keyword evidence="5 10" id="KW-0694">RNA-binding</keyword>